<evidence type="ECO:0000313" key="1">
    <source>
        <dbReference type="EMBL" id="TNN76958.1"/>
    </source>
</evidence>
<dbReference type="EMBL" id="SRLO01000088">
    <property type="protein sequence ID" value="TNN76958.1"/>
    <property type="molecule type" value="Genomic_DNA"/>
</dbReference>
<accession>A0A4Z2IGC4</accession>
<dbReference type="AlphaFoldDB" id="A0A4Z2IGC4"/>
<reference evidence="1 2" key="1">
    <citation type="submission" date="2019-03" db="EMBL/GenBank/DDBJ databases">
        <title>First draft genome of Liparis tanakae, snailfish: a comprehensive survey of snailfish specific genes.</title>
        <authorList>
            <person name="Kim W."/>
            <person name="Song I."/>
            <person name="Jeong J.-H."/>
            <person name="Kim D."/>
            <person name="Kim S."/>
            <person name="Ryu S."/>
            <person name="Song J.Y."/>
            <person name="Lee S.K."/>
        </authorList>
    </citation>
    <scope>NUCLEOTIDE SEQUENCE [LARGE SCALE GENOMIC DNA]</scope>
    <source>
        <tissue evidence="1">Muscle</tissue>
    </source>
</reference>
<proteinExistence type="predicted"/>
<protein>
    <submittedName>
        <fullName evidence="1">Uncharacterized protein</fullName>
    </submittedName>
</protein>
<evidence type="ECO:0000313" key="2">
    <source>
        <dbReference type="Proteomes" id="UP000314294"/>
    </source>
</evidence>
<comment type="caution">
    <text evidence="1">The sequence shown here is derived from an EMBL/GenBank/DDBJ whole genome shotgun (WGS) entry which is preliminary data.</text>
</comment>
<gene>
    <name evidence="1" type="ORF">EYF80_012804</name>
</gene>
<organism evidence="1 2">
    <name type="scientific">Liparis tanakae</name>
    <name type="common">Tanaka's snailfish</name>
    <dbReference type="NCBI Taxonomy" id="230148"/>
    <lineage>
        <taxon>Eukaryota</taxon>
        <taxon>Metazoa</taxon>
        <taxon>Chordata</taxon>
        <taxon>Craniata</taxon>
        <taxon>Vertebrata</taxon>
        <taxon>Euteleostomi</taxon>
        <taxon>Actinopterygii</taxon>
        <taxon>Neopterygii</taxon>
        <taxon>Teleostei</taxon>
        <taxon>Neoteleostei</taxon>
        <taxon>Acanthomorphata</taxon>
        <taxon>Eupercaria</taxon>
        <taxon>Perciformes</taxon>
        <taxon>Cottioidei</taxon>
        <taxon>Cottales</taxon>
        <taxon>Liparidae</taxon>
        <taxon>Liparis</taxon>
    </lineage>
</organism>
<dbReference type="Proteomes" id="UP000314294">
    <property type="component" value="Unassembled WGS sequence"/>
</dbReference>
<keyword evidence="2" id="KW-1185">Reference proteome</keyword>
<name>A0A4Z2IGC4_9TELE</name>
<sequence length="237" mass="24951">MDAPDQRAATQSWSSSVNTLHSSAARTLKCFLVYCQQRRQEPPRCASLQRAGAAAAGLHPDPADVQPGQLGTVLKELLDGDVTHDVPAVTGPNVGSRLLQQSQLLHRAALQHPQGVVRQPRRSTRVPARRVPGHLGVRLGQQLAVTLLAVTKELGPSSAGAVGGDRVFVLGVLDDAVQLLAEGQPHALVGAPGDLGTRQLLVGDEVAFLEAVPVAAQGLGVQQDSRGNTCIHKDMKQ</sequence>